<dbReference type="PANTHER" id="PTHR37826:SF2">
    <property type="entry name" value="ZINC-RIBBON DOMAIN-CONTAINING PROTEIN"/>
    <property type="match status" value="1"/>
</dbReference>
<dbReference type="AlphaFoldDB" id="C4ZDH9"/>
<dbReference type="EMBL" id="CP001107">
    <property type="protein sequence ID" value="ACR76955.1"/>
    <property type="molecule type" value="Genomic_DNA"/>
</dbReference>
<evidence type="ECO:0000259" key="1">
    <source>
        <dbReference type="Pfam" id="PF13421"/>
    </source>
</evidence>
<reference evidence="2 3" key="1">
    <citation type="journal article" date="2009" name="Proc. Natl. Acad. Sci. U.S.A.">
        <title>Characterizing a model human gut microbiota composed of members of its two dominant bacterial phyla.</title>
        <authorList>
            <person name="Mahowald M.A."/>
            <person name="Rey F.E."/>
            <person name="Seedorf H."/>
            <person name="Turnbaugh P.J."/>
            <person name="Fulton R.S."/>
            <person name="Wollam A."/>
            <person name="Shah N."/>
            <person name="Wang C."/>
            <person name="Magrini V."/>
            <person name="Wilson R.K."/>
            <person name="Cantarel B.L."/>
            <person name="Coutinho P.M."/>
            <person name="Henrissat B."/>
            <person name="Crock L.W."/>
            <person name="Russell A."/>
            <person name="Verberkmoes N.C."/>
            <person name="Hettich R.L."/>
            <person name="Gordon J.I."/>
        </authorList>
    </citation>
    <scope>NUCLEOTIDE SEQUENCE [LARGE SCALE GENOMIC DNA]</scope>
    <source>
        <strain evidence="3">ATCC 33656 / DSM 3377 / JCM 17463 / KCTC 5835 / LMG 30912 / VPI 0990</strain>
    </source>
</reference>
<proteinExistence type="predicted"/>
<name>C4ZDH9_AGARV</name>
<dbReference type="RefSeq" id="WP_012743982.1">
    <property type="nucleotide sequence ID" value="NC_012781.1"/>
</dbReference>
<protein>
    <recommendedName>
        <fullName evidence="1">SPFH domain-containing protein</fullName>
    </recommendedName>
</protein>
<feature type="domain" description="SPFH" evidence="1">
    <location>
        <begin position="23"/>
        <end position="226"/>
    </location>
</feature>
<dbReference type="InterPro" id="IPR033880">
    <property type="entry name" value="SPFH_YdjI"/>
</dbReference>
<gene>
    <name evidence="2" type="ordered locus">EUBREC_3228</name>
</gene>
<dbReference type="PANTHER" id="PTHR37826">
    <property type="entry name" value="FLOTILLIN BAND_7_5 DOMAIN PROTEIN"/>
    <property type="match status" value="1"/>
</dbReference>
<dbReference type="Pfam" id="PF13421">
    <property type="entry name" value="Band_7_1"/>
    <property type="match status" value="1"/>
</dbReference>
<evidence type="ECO:0000313" key="2">
    <source>
        <dbReference type="EMBL" id="ACR76955.1"/>
    </source>
</evidence>
<evidence type="ECO:0000313" key="3">
    <source>
        <dbReference type="Proteomes" id="UP000001477"/>
    </source>
</evidence>
<dbReference type="KEGG" id="ere:EUBREC_3228"/>
<dbReference type="CDD" id="cd03408">
    <property type="entry name" value="SPFH_like_u1"/>
    <property type="match status" value="1"/>
</dbReference>
<dbReference type="PaxDb" id="515619-EUBREC_3228"/>
<dbReference type="GeneID" id="86989895"/>
<accession>C4ZDH9</accession>
<organism evidence="2 3">
    <name type="scientific">Agathobacter rectalis (strain ATCC 33656 / DSM 3377 / JCM 17463 / KCTC 5835 / VPI 0990)</name>
    <name type="common">Eubacterium rectale</name>
    <dbReference type="NCBI Taxonomy" id="515619"/>
    <lineage>
        <taxon>Bacteria</taxon>
        <taxon>Bacillati</taxon>
        <taxon>Bacillota</taxon>
        <taxon>Clostridia</taxon>
        <taxon>Lachnospirales</taxon>
        <taxon>Lachnospiraceae</taxon>
        <taxon>Agathobacter</taxon>
    </lineage>
</organism>
<dbReference type="STRING" id="515619.EUBREC_3228"/>
<dbReference type="HOGENOM" id="CLU_1029528_0_0_9"/>
<dbReference type="Proteomes" id="UP000001477">
    <property type="component" value="Chromosome"/>
</dbReference>
<sequence>MQIVDIIKYDGNDNNKQWLIYKYPSDEFVLGSQLIVNQGQEALFFRGGQALDLFGAGTHTLSTANLPLLNNFVKILFGGKTPFTAEVYFINKTVNLNMKWGTSTQIPIEDSKYGLILNIMARGQYGIIIKDSKLFVSRIIGAIPLGTQKDFLLISRYFNTMINTKVKSVISNFMISNRISFLEISQYLYELSEVFKTQIEMEFERFGIELLNFYCEAIGPHPNEYQKLKQFKEEKLFQNNTSDFILKKCPICGKENSNNLNFCGYCGNRL</sequence>